<keyword evidence="1" id="KW-0175">Coiled coil</keyword>
<dbReference type="Gene3D" id="3.30.2010.10">
    <property type="entry name" value="Metalloproteases ('zincins'), catalytic domain"/>
    <property type="match status" value="1"/>
</dbReference>
<dbReference type="AlphaFoldDB" id="A0A364RJ90"/>
<dbReference type="PANTHER" id="PTHR34978:SF3">
    <property type="entry name" value="SLR0241 PROTEIN"/>
    <property type="match status" value="1"/>
</dbReference>
<feature type="domain" description="Peptidase M56" evidence="4">
    <location>
        <begin position="28"/>
        <end position="310"/>
    </location>
</feature>
<keyword evidence="3" id="KW-0812">Transmembrane</keyword>
<accession>A0A364RJ90</accession>
<feature type="transmembrane region" description="Helical" evidence="3">
    <location>
        <begin position="121"/>
        <end position="144"/>
    </location>
</feature>
<feature type="transmembrane region" description="Helical" evidence="3">
    <location>
        <begin position="48"/>
        <end position="71"/>
    </location>
</feature>
<feature type="region of interest" description="Disordered" evidence="2">
    <location>
        <begin position="587"/>
        <end position="608"/>
    </location>
</feature>
<evidence type="ECO:0000256" key="1">
    <source>
        <dbReference type="SAM" id="Coils"/>
    </source>
</evidence>
<evidence type="ECO:0000256" key="3">
    <source>
        <dbReference type="SAM" id="Phobius"/>
    </source>
</evidence>
<dbReference type="Pfam" id="PF05569">
    <property type="entry name" value="Peptidase_M56"/>
    <property type="match status" value="1"/>
</dbReference>
<dbReference type="InterPro" id="IPR052173">
    <property type="entry name" value="Beta-lactam_resp_regulator"/>
</dbReference>
<dbReference type="InterPro" id="IPR008756">
    <property type="entry name" value="Peptidase_M56"/>
</dbReference>
<reference evidence="5 6" key="1">
    <citation type="submission" date="2018-06" db="EMBL/GenBank/DDBJ databases">
        <authorList>
            <person name="Liu Z.-W."/>
        </authorList>
    </citation>
    <scope>NUCLEOTIDE SEQUENCE [LARGE SCALE GENOMIC DNA]</scope>
    <source>
        <strain evidence="5 6">2b14</strain>
    </source>
</reference>
<evidence type="ECO:0000313" key="5">
    <source>
        <dbReference type="EMBL" id="RAU84362.1"/>
    </source>
</evidence>
<dbReference type="OrthoDB" id="15218at2"/>
<organism evidence="5 6">
    <name type="scientific">Pontibacter arcticus</name>
    <dbReference type="NCBI Taxonomy" id="2080288"/>
    <lineage>
        <taxon>Bacteria</taxon>
        <taxon>Pseudomonadati</taxon>
        <taxon>Bacteroidota</taxon>
        <taxon>Cytophagia</taxon>
        <taxon>Cytophagales</taxon>
        <taxon>Hymenobacteraceae</taxon>
        <taxon>Pontibacter</taxon>
    </lineage>
</organism>
<dbReference type="RefSeq" id="WP_112304642.1">
    <property type="nucleotide sequence ID" value="NZ_QMDV01000001.1"/>
</dbReference>
<keyword evidence="3" id="KW-0472">Membrane</keyword>
<reference evidence="5 6" key="2">
    <citation type="submission" date="2018-07" db="EMBL/GenBank/DDBJ databases">
        <title>Pontibacter sp. 2b14 genomic sequence and assembly.</title>
        <authorList>
            <person name="Du Z.-J."/>
        </authorList>
    </citation>
    <scope>NUCLEOTIDE SEQUENCE [LARGE SCALE GENOMIC DNA]</scope>
    <source>
        <strain evidence="5 6">2b14</strain>
    </source>
</reference>
<feature type="transmembrane region" description="Helical" evidence="3">
    <location>
        <begin position="20"/>
        <end position="41"/>
    </location>
</feature>
<feature type="region of interest" description="Disordered" evidence="2">
    <location>
        <begin position="442"/>
        <end position="518"/>
    </location>
</feature>
<dbReference type="CDD" id="cd07341">
    <property type="entry name" value="M56_BlaR1_MecR1_like"/>
    <property type="match status" value="1"/>
</dbReference>
<feature type="coiled-coil region" evidence="1">
    <location>
        <begin position="519"/>
        <end position="578"/>
    </location>
</feature>
<dbReference type="Proteomes" id="UP000251692">
    <property type="component" value="Unassembled WGS sequence"/>
</dbReference>
<keyword evidence="3" id="KW-1133">Transmembrane helix</keyword>
<dbReference type="EMBL" id="QMDV01000001">
    <property type="protein sequence ID" value="RAU84362.1"/>
    <property type="molecule type" value="Genomic_DNA"/>
</dbReference>
<feature type="compositionally biased region" description="Basic and acidic residues" evidence="2">
    <location>
        <begin position="445"/>
        <end position="457"/>
    </location>
</feature>
<gene>
    <name evidence="5" type="ORF">DP923_04805</name>
</gene>
<keyword evidence="6" id="KW-1185">Reference proteome</keyword>
<dbReference type="PANTHER" id="PTHR34978">
    <property type="entry name" value="POSSIBLE SENSOR-TRANSDUCER PROTEIN BLAR"/>
    <property type="match status" value="1"/>
</dbReference>
<sequence length="672" mass="74643">MNLLPEIFPEALVNALGWTLLHSLWQGALLAVILGLLLVVLHRHSAKIRYWVAGSALLFQLCFSGATFLYYGSQPEATVTASINSQLILQADAVAPSIEASTFWDAPLAATQVYFKEHLPLVVTCWALGLLLMLLRFIGGIAYAQRLRKYRTAALGQNWQNKLQLLSHHIGVKQTVRLMESALVEVPVTIGFIKPVILMPIGAVTGLSQNQVQAVLAHELAHILRKDYLLNLVQSVVELLFFYHPAMWWISGIVRAEREHCCDDIAVAACGDTLTYARALAELEAMRLPVSPSMAMAVSGGKGSLLSRIKRLIGQPAPGPTFSEGFVAALVVVVGCLVFSVSAMAALNPWSDPVKKTEKAEQILSPETEVALKPETTDETEKAASVYTLQDTVGQQQNIVIIKNKKGKITELYVNGKRIPDKDIEQYSELVAQQLQATKKAPKATRAEVQAEMRAAREAAASGNRRSETRNYTYRYSTDGDVPPAPPVPAAPPAPAREMLPPVPPAPPRPPMPVGTADKDRRKADLKQYEADMKQYQADMKDYEARLRALRANGSLTEERYQAQLQQHQQMLKRQETLHQERAKRHEEMAVRHAEREKEHQARTQRMEDVKSELIKDGILEKNAANLSIQLTDSDLIVNGKKQPQELHEKYKKMMSEGKGANTSINIQYNKN</sequence>
<feature type="transmembrane region" description="Helical" evidence="3">
    <location>
        <begin position="326"/>
        <end position="347"/>
    </location>
</feature>
<evidence type="ECO:0000256" key="2">
    <source>
        <dbReference type="SAM" id="MobiDB-lite"/>
    </source>
</evidence>
<protein>
    <recommendedName>
        <fullName evidence="4">Peptidase M56 domain-containing protein</fullName>
    </recommendedName>
</protein>
<evidence type="ECO:0000259" key="4">
    <source>
        <dbReference type="Pfam" id="PF05569"/>
    </source>
</evidence>
<name>A0A364RJ90_9BACT</name>
<evidence type="ECO:0000313" key="6">
    <source>
        <dbReference type="Proteomes" id="UP000251692"/>
    </source>
</evidence>
<feature type="compositionally biased region" description="Pro residues" evidence="2">
    <location>
        <begin position="483"/>
        <end position="513"/>
    </location>
</feature>
<proteinExistence type="predicted"/>
<comment type="caution">
    <text evidence="5">The sequence shown here is derived from an EMBL/GenBank/DDBJ whole genome shotgun (WGS) entry which is preliminary data.</text>
</comment>